<proteinExistence type="predicted"/>
<dbReference type="SUPFAM" id="SSF52047">
    <property type="entry name" value="RNI-like"/>
    <property type="match status" value="1"/>
</dbReference>
<dbReference type="PANTHER" id="PTHR31639:SF42">
    <property type="entry name" value="OS02G0160200 PROTEIN"/>
    <property type="match status" value="1"/>
</dbReference>
<dbReference type="Proteomes" id="UP001632038">
    <property type="component" value="Unassembled WGS sequence"/>
</dbReference>
<comment type="caution">
    <text evidence="1">The sequence shown here is derived from an EMBL/GenBank/DDBJ whole genome shotgun (WGS) entry which is preliminary data.</text>
</comment>
<protein>
    <recommendedName>
        <fullName evidence="3">F-box family protein</fullName>
    </recommendedName>
</protein>
<organism evidence="1 2">
    <name type="scientific">Castilleja foliolosa</name>
    <dbReference type="NCBI Taxonomy" id="1961234"/>
    <lineage>
        <taxon>Eukaryota</taxon>
        <taxon>Viridiplantae</taxon>
        <taxon>Streptophyta</taxon>
        <taxon>Embryophyta</taxon>
        <taxon>Tracheophyta</taxon>
        <taxon>Spermatophyta</taxon>
        <taxon>Magnoliopsida</taxon>
        <taxon>eudicotyledons</taxon>
        <taxon>Gunneridae</taxon>
        <taxon>Pentapetalae</taxon>
        <taxon>asterids</taxon>
        <taxon>lamiids</taxon>
        <taxon>Lamiales</taxon>
        <taxon>Orobanchaceae</taxon>
        <taxon>Pedicularideae</taxon>
        <taxon>Castillejinae</taxon>
        <taxon>Castilleja</taxon>
    </lineage>
</organism>
<keyword evidence="2" id="KW-1185">Reference proteome</keyword>
<accession>A0ABD3B7E2</accession>
<dbReference type="EMBL" id="JAVIJP010000156">
    <property type="protein sequence ID" value="KAL3613280.1"/>
    <property type="molecule type" value="Genomic_DNA"/>
</dbReference>
<dbReference type="PANTHER" id="PTHR31639">
    <property type="entry name" value="F-BOX PROTEIN-LIKE"/>
    <property type="match status" value="1"/>
</dbReference>
<evidence type="ECO:0008006" key="3">
    <source>
        <dbReference type="Google" id="ProtNLM"/>
    </source>
</evidence>
<name>A0ABD3B7E2_9LAMI</name>
<evidence type="ECO:0000313" key="2">
    <source>
        <dbReference type="Proteomes" id="UP001632038"/>
    </source>
</evidence>
<dbReference type="InterPro" id="IPR032675">
    <property type="entry name" value="LRR_dom_sf"/>
</dbReference>
<sequence length="497" mass="57413">MCKQSEPANFISIMRRKLQLPEPIIQHIQFFLTGKEAARTTVLSKSWHSAWLTRPNLDFDYDEFQNVDADGDDEGSRYEFLEFAKKTIQRYEESNLNIETFRLHMGCKPHVMFDLSSELIVRGLKIGATHLSFRYTTDFVLPREVFEAENLVELSLQFCKIEINSIKCLRLKCLNLHYVEIGGSYTIYNIISSCPLIQKLSLSLIFNIRRAANDRSTPCPIDLPMLCQLKCLLLCEVEFETLWCFGDWSSKFPSLQDLTLQNCMNVREVCCPSLEHLTFYSNQDSMVEFDVPSICEFRHEGSHIPLVCFKSTSSGYWESHVSIIINCDSPLSTSWFLELNQLLTELSKSKTYLSLDIDLEDSFDYEVVDFEGLPKPQVENVTVNMDYLPSLSCYALFDGLFRLCRPRFITLYLLHESSNGAKKNNDFVCKTLAQGMKGTCSSQSLRMYGLRDLEEVNVEIYDETVPVWKTLSLESLLDASKILTKEQKIRFKLKWNL</sequence>
<dbReference type="SUPFAM" id="SSF81383">
    <property type="entry name" value="F-box domain"/>
    <property type="match status" value="1"/>
</dbReference>
<evidence type="ECO:0000313" key="1">
    <source>
        <dbReference type="EMBL" id="KAL3613280.1"/>
    </source>
</evidence>
<dbReference type="AlphaFoldDB" id="A0ABD3B7E2"/>
<gene>
    <name evidence="1" type="ORF">CASFOL_042856</name>
</gene>
<reference evidence="2" key="1">
    <citation type="journal article" date="2024" name="IScience">
        <title>Strigolactones Initiate the Formation of Haustorium-like Structures in Castilleja.</title>
        <authorList>
            <person name="Buerger M."/>
            <person name="Peterson D."/>
            <person name="Chory J."/>
        </authorList>
    </citation>
    <scope>NUCLEOTIDE SEQUENCE [LARGE SCALE GENOMIC DNA]</scope>
</reference>
<dbReference type="InterPro" id="IPR036047">
    <property type="entry name" value="F-box-like_dom_sf"/>
</dbReference>
<dbReference type="Gene3D" id="3.80.10.10">
    <property type="entry name" value="Ribonuclease Inhibitor"/>
    <property type="match status" value="1"/>
</dbReference>